<evidence type="ECO:0000313" key="8">
    <source>
        <dbReference type="Proteomes" id="UP001319080"/>
    </source>
</evidence>
<feature type="transmembrane region" description="Helical" evidence="5">
    <location>
        <begin position="115"/>
        <end position="134"/>
    </location>
</feature>
<evidence type="ECO:0000256" key="1">
    <source>
        <dbReference type="ARBA" id="ARBA00004141"/>
    </source>
</evidence>
<evidence type="ECO:0000256" key="5">
    <source>
        <dbReference type="SAM" id="Phobius"/>
    </source>
</evidence>
<feature type="transmembrane region" description="Helical" evidence="5">
    <location>
        <begin position="47"/>
        <end position="66"/>
    </location>
</feature>
<reference evidence="7 8" key="1">
    <citation type="submission" date="2021-05" db="EMBL/GenBank/DDBJ databases">
        <title>A Polyphasic approach of four new species of the genus Ohtaekwangia: Ohtaekwangia histidinii sp. nov., Ohtaekwangia cretensis sp. nov., Ohtaekwangia indiensis sp. nov., Ohtaekwangia reichenbachii sp. nov. from diverse environment.</title>
        <authorList>
            <person name="Octaviana S."/>
        </authorList>
    </citation>
    <scope>NUCLEOTIDE SEQUENCE [LARGE SCALE GENOMIC DNA]</scope>
    <source>
        <strain evidence="7 8">PWU5</strain>
    </source>
</reference>
<comment type="caution">
    <text evidence="7">The sequence shown here is derived from an EMBL/GenBank/DDBJ whole genome shotgun (WGS) entry which is preliminary data.</text>
</comment>
<evidence type="ECO:0000256" key="4">
    <source>
        <dbReference type="ARBA" id="ARBA00023136"/>
    </source>
</evidence>
<keyword evidence="8" id="KW-1185">Reference proteome</keyword>
<keyword evidence="3 5" id="KW-1133">Transmembrane helix</keyword>
<sequence length="147" mass="16551">MKKETIVDIIGYLFIIVFVYTGVAKLTDIPNFERQLQDSPVLRDISWPVAIVVPLLEIGIAVLIAIPKAKLRGLFMATSLMIIFTLYIIIITQFASHIPCACSGVLQSMTWTQHFIFNIVFLILGIIAMTIHKLESRKTSGPMWSRT</sequence>
<evidence type="ECO:0000259" key="6">
    <source>
        <dbReference type="Pfam" id="PF07291"/>
    </source>
</evidence>
<feature type="transmembrane region" description="Helical" evidence="5">
    <location>
        <begin position="9"/>
        <end position="27"/>
    </location>
</feature>
<feature type="transmembrane region" description="Helical" evidence="5">
    <location>
        <begin position="73"/>
        <end position="95"/>
    </location>
</feature>
<dbReference type="Proteomes" id="UP001319080">
    <property type="component" value="Unassembled WGS sequence"/>
</dbReference>
<dbReference type="InterPro" id="IPR009908">
    <property type="entry name" value="Methylamine_util_MauE"/>
</dbReference>
<dbReference type="GO" id="GO:0016020">
    <property type="term" value="C:membrane"/>
    <property type="evidence" value="ECO:0007669"/>
    <property type="project" value="UniProtKB-SubCell"/>
</dbReference>
<dbReference type="AlphaFoldDB" id="A0AAP2E546"/>
<feature type="domain" description="Methylamine utilisation protein MauE" evidence="6">
    <location>
        <begin position="4"/>
        <end position="129"/>
    </location>
</feature>
<protein>
    <recommendedName>
        <fullName evidence="6">Methylamine utilisation protein MauE domain-containing protein</fullName>
    </recommendedName>
</protein>
<keyword evidence="4 5" id="KW-0472">Membrane</keyword>
<proteinExistence type="predicted"/>
<evidence type="ECO:0000313" key="7">
    <source>
        <dbReference type="EMBL" id="MBT1711937.1"/>
    </source>
</evidence>
<name>A0AAP2E546_9BACT</name>
<gene>
    <name evidence="7" type="ORF">KK062_27085</name>
</gene>
<organism evidence="7 8">
    <name type="scientific">Dawidia cretensis</name>
    <dbReference type="NCBI Taxonomy" id="2782350"/>
    <lineage>
        <taxon>Bacteria</taxon>
        <taxon>Pseudomonadati</taxon>
        <taxon>Bacteroidota</taxon>
        <taxon>Cytophagia</taxon>
        <taxon>Cytophagales</taxon>
        <taxon>Chryseotaleaceae</taxon>
        <taxon>Dawidia</taxon>
    </lineage>
</organism>
<evidence type="ECO:0000256" key="3">
    <source>
        <dbReference type="ARBA" id="ARBA00022989"/>
    </source>
</evidence>
<comment type="subcellular location">
    <subcellularLocation>
        <location evidence="1">Membrane</location>
        <topology evidence="1">Multi-pass membrane protein</topology>
    </subcellularLocation>
</comment>
<accession>A0AAP2E546</accession>
<dbReference type="Pfam" id="PF07291">
    <property type="entry name" value="MauE"/>
    <property type="match status" value="1"/>
</dbReference>
<keyword evidence="2 5" id="KW-0812">Transmembrane</keyword>
<dbReference type="GO" id="GO:0030416">
    <property type="term" value="P:methylamine metabolic process"/>
    <property type="evidence" value="ECO:0007669"/>
    <property type="project" value="InterPro"/>
</dbReference>
<dbReference type="EMBL" id="JAHESE010000045">
    <property type="protein sequence ID" value="MBT1711937.1"/>
    <property type="molecule type" value="Genomic_DNA"/>
</dbReference>
<dbReference type="RefSeq" id="WP_254087506.1">
    <property type="nucleotide sequence ID" value="NZ_JAHESE010000045.1"/>
</dbReference>
<evidence type="ECO:0000256" key="2">
    <source>
        <dbReference type="ARBA" id="ARBA00022692"/>
    </source>
</evidence>